<sequence>MDIKMSCSVKGCKNYFRKTKLFNGSIKYFSFPKDLTIASKWLAVCGKQNVNSKKAMICSQHFDASSFVQSPKEKSLFYSQKRLLKLKADTIPTLRIMFDAPQVEAVYCVKRSLPLIDTSNMLESTCNDTSTSESQCNDTMPSATFDDDTPTSQRIQSIDNTTALPSTSKDVSALLKKLSYKVMFRNFSGYYTKE</sequence>
<organism evidence="7">
    <name type="scientific">Ooceraea biroi</name>
    <name type="common">Clonal raider ant</name>
    <name type="synonym">Cerapachys biroi</name>
    <dbReference type="NCBI Taxonomy" id="2015173"/>
    <lineage>
        <taxon>Eukaryota</taxon>
        <taxon>Metazoa</taxon>
        <taxon>Ecdysozoa</taxon>
        <taxon>Arthropoda</taxon>
        <taxon>Hexapoda</taxon>
        <taxon>Insecta</taxon>
        <taxon>Pterygota</taxon>
        <taxon>Neoptera</taxon>
        <taxon>Endopterygota</taxon>
        <taxon>Hymenoptera</taxon>
        <taxon>Apocrita</taxon>
        <taxon>Aculeata</taxon>
        <taxon>Formicoidea</taxon>
        <taxon>Formicidae</taxon>
        <taxon>Dorylinae</taxon>
        <taxon>Ooceraea</taxon>
    </lineage>
</organism>
<dbReference type="SMART" id="SM00980">
    <property type="entry name" value="THAP"/>
    <property type="match status" value="1"/>
</dbReference>
<reference evidence="7" key="1">
    <citation type="journal article" date="2018" name="Genome Res.">
        <title>The genomic architecture and molecular evolution of ant odorant receptors.</title>
        <authorList>
            <person name="McKenzie S.K."/>
            <person name="Kronauer D.J.C."/>
        </authorList>
    </citation>
    <scope>NUCLEOTIDE SEQUENCE [LARGE SCALE GENOMIC DNA]</scope>
    <source>
        <strain evidence="7">Clonal line C1</strain>
    </source>
</reference>
<dbReference type="SMART" id="SM00692">
    <property type="entry name" value="DM3"/>
    <property type="match status" value="1"/>
</dbReference>
<evidence type="ECO:0000256" key="2">
    <source>
        <dbReference type="ARBA" id="ARBA00022771"/>
    </source>
</evidence>
<dbReference type="InterPro" id="IPR026516">
    <property type="entry name" value="THAP1/10"/>
</dbReference>
<gene>
    <name evidence="7" type="ORF">DMN91_005765</name>
</gene>
<keyword evidence="4 5" id="KW-0238">DNA-binding</keyword>
<dbReference type="AlphaFoldDB" id="A0A3L8DMI3"/>
<feature type="domain" description="THAP-type" evidence="6">
    <location>
        <begin position="3"/>
        <end position="95"/>
    </location>
</feature>
<dbReference type="OrthoDB" id="7554060at2759"/>
<keyword evidence="2 5" id="KW-0863">Zinc-finger</keyword>
<evidence type="ECO:0000259" key="6">
    <source>
        <dbReference type="PROSITE" id="PS50950"/>
    </source>
</evidence>
<name>A0A3L8DMI3_OOCBI</name>
<dbReference type="SUPFAM" id="SSF57716">
    <property type="entry name" value="Glucocorticoid receptor-like (DNA-binding domain)"/>
    <property type="match status" value="1"/>
</dbReference>
<comment type="caution">
    <text evidence="7">The sequence shown here is derived from an EMBL/GenBank/DDBJ whole genome shotgun (WGS) entry which is preliminary data.</text>
</comment>
<protein>
    <recommendedName>
        <fullName evidence="6">THAP-type domain-containing protein</fullName>
    </recommendedName>
</protein>
<dbReference type="Gene3D" id="6.20.210.20">
    <property type="entry name" value="THAP domain"/>
    <property type="match status" value="1"/>
</dbReference>
<reference evidence="7" key="2">
    <citation type="submission" date="2018-07" db="EMBL/GenBank/DDBJ databases">
        <authorList>
            <person name="Mckenzie S.K."/>
            <person name="Kronauer D.J.C."/>
        </authorList>
    </citation>
    <scope>NUCLEOTIDE SEQUENCE</scope>
    <source>
        <strain evidence="7">Clonal line C1</strain>
    </source>
</reference>
<dbReference type="GO" id="GO:0008270">
    <property type="term" value="F:zinc ion binding"/>
    <property type="evidence" value="ECO:0007669"/>
    <property type="project" value="UniProtKB-KW"/>
</dbReference>
<dbReference type="InterPro" id="IPR006612">
    <property type="entry name" value="THAP_Znf"/>
</dbReference>
<keyword evidence="1" id="KW-0479">Metal-binding</keyword>
<accession>A0A3L8DMI3</accession>
<evidence type="ECO:0000256" key="5">
    <source>
        <dbReference type="PROSITE-ProRule" id="PRU00309"/>
    </source>
</evidence>
<dbReference type="InterPro" id="IPR038441">
    <property type="entry name" value="THAP_Znf_sf"/>
</dbReference>
<dbReference type="PANTHER" id="PTHR46600:SF11">
    <property type="entry name" value="THAP DOMAIN-CONTAINING PROTEIN 10"/>
    <property type="match status" value="1"/>
</dbReference>
<dbReference type="GO" id="GO:0043565">
    <property type="term" value="F:sequence-specific DNA binding"/>
    <property type="evidence" value="ECO:0007669"/>
    <property type="project" value="InterPro"/>
</dbReference>
<keyword evidence="3" id="KW-0862">Zinc</keyword>
<evidence type="ECO:0000256" key="1">
    <source>
        <dbReference type="ARBA" id="ARBA00022723"/>
    </source>
</evidence>
<dbReference type="PROSITE" id="PS50950">
    <property type="entry name" value="ZF_THAP"/>
    <property type="match status" value="1"/>
</dbReference>
<dbReference type="Proteomes" id="UP000279307">
    <property type="component" value="Chromosome 6"/>
</dbReference>
<proteinExistence type="predicted"/>
<evidence type="ECO:0000256" key="3">
    <source>
        <dbReference type="ARBA" id="ARBA00022833"/>
    </source>
</evidence>
<dbReference type="EMBL" id="QOIP01000006">
    <property type="protein sequence ID" value="RLU21392.1"/>
    <property type="molecule type" value="Genomic_DNA"/>
</dbReference>
<evidence type="ECO:0000256" key="4">
    <source>
        <dbReference type="ARBA" id="ARBA00023125"/>
    </source>
</evidence>
<dbReference type="Pfam" id="PF05485">
    <property type="entry name" value="THAP"/>
    <property type="match status" value="1"/>
</dbReference>
<dbReference type="PANTHER" id="PTHR46600">
    <property type="entry name" value="THAP DOMAIN-CONTAINING"/>
    <property type="match status" value="1"/>
</dbReference>
<evidence type="ECO:0000313" key="7">
    <source>
        <dbReference type="EMBL" id="RLU21392.1"/>
    </source>
</evidence>